<name>A0A8S5SM40_9CAUD</name>
<dbReference type="EMBL" id="BK032629">
    <property type="protein sequence ID" value="DAF52030.1"/>
    <property type="molecule type" value="Genomic_DNA"/>
</dbReference>
<dbReference type="GO" id="GO:0006281">
    <property type="term" value="P:DNA repair"/>
    <property type="evidence" value="ECO:0007669"/>
    <property type="project" value="TreeGrafter"/>
</dbReference>
<dbReference type="GO" id="GO:0046403">
    <property type="term" value="F:polynucleotide 3'-phosphatase activity"/>
    <property type="evidence" value="ECO:0007669"/>
    <property type="project" value="TreeGrafter"/>
</dbReference>
<dbReference type="InterPro" id="IPR006549">
    <property type="entry name" value="HAD-SF_hydro_IIIA"/>
</dbReference>
<dbReference type="InterPro" id="IPR023214">
    <property type="entry name" value="HAD_sf"/>
</dbReference>
<dbReference type="InterPro" id="IPR036412">
    <property type="entry name" value="HAD-like_sf"/>
</dbReference>
<dbReference type="SUPFAM" id="SSF56784">
    <property type="entry name" value="HAD-like"/>
    <property type="match status" value="1"/>
</dbReference>
<dbReference type="Pfam" id="PF08645">
    <property type="entry name" value="PNK3P"/>
    <property type="match status" value="1"/>
</dbReference>
<accession>A0A8S5SM40</accession>
<dbReference type="GO" id="GO:0003690">
    <property type="term" value="F:double-stranded DNA binding"/>
    <property type="evidence" value="ECO:0007669"/>
    <property type="project" value="TreeGrafter"/>
</dbReference>
<dbReference type="PANTHER" id="PTHR12083">
    <property type="entry name" value="BIFUNCTIONAL POLYNUCLEOTIDE PHOSPHATASE/KINASE"/>
    <property type="match status" value="1"/>
</dbReference>
<protein>
    <submittedName>
        <fullName evidence="1">Polynucleotide kinase 3 phosphatase</fullName>
    </submittedName>
</protein>
<keyword evidence="1" id="KW-0808">Transferase</keyword>
<dbReference type="PANTHER" id="PTHR12083:SF9">
    <property type="entry name" value="BIFUNCTIONAL POLYNUCLEOTIDE PHOSPHATASE_KINASE"/>
    <property type="match status" value="1"/>
</dbReference>
<dbReference type="InterPro" id="IPR013954">
    <property type="entry name" value="PNK3P"/>
</dbReference>
<dbReference type="NCBIfam" id="TIGR01662">
    <property type="entry name" value="HAD-SF-IIIA"/>
    <property type="match status" value="1"/>
</dbReference>
<sequence>MDGTLIETASGETFPKGIWDMKFKFDILDAIKNLNPKVIFIVTNQGGVEKGLVSQLSIYVKCKYVNDSIMDYCGIDTRFRYCESNNRSNPMRKPNTGMLEKLFDNYKSWNAGLSEKDCLMIGDASGLEGQFSDSDKKTAENFGIDYMDVSEFVKVYGKGI</sequence>
<dbReference type="GO" id="GO:0046404">
    <property type="term" value="F:ATP-dependent polydeoxyribonucleotide 5'-hydroxyl-kinase activity"/>
    <property type="evidence" value="ECO:0007669"/>
    <property type="project" value="TreeGrafter"/>
</dbReference>
<evidence type="ECO:0000313" key="1">
    <source>
        <dbReference type="EMBL" id="DAF52030.1"/>
    </source>
</evidence>
<reference evidence="1" key="1">
    <citation type="journal article" date="2021" name="Proc. Natl. Acad. Sci. U.S.A.">
        <title>A Catalog of Tens of Thousands of Viruses from Human Metagenomes Reveals Hidden Associations with Chronic Diseases.</title>
        <authorList>
            <person name="Tisza M.J."/>
            <person name="Buck C.B."/>
        </authorList>
    </citation>
    <scope>NUCLEOTIDE SEQUENCE</scope>
    <source>
        <strain evidence="1">CtPoO4</strain>
    </source>
</reference>
<dbReference type="Gene3D" id="3.40.50.1000">
    <property type="entry name" value="HAD superfamily/HAD-like"/>
    <property type="match status" value="1"/>
</dbReference>
<proteinExistence type="predicted"/>
<keyword evidence="1" id="KW-0418">Kinase</keyword>
<organism evidence="1">
    <name type="scientific">Myoviridae sp. ctPoO4</name>
    <dbReference type="NCBI Taxonomy" id="2827685"/>
    <lineage>
        <taxon>Viruses</taxon>
        <taxon>Duplodnaviria</taxon>
        <taxon>Heunggongvirae</taxon>
        <taxon>Uroviricota</taxon>
        <taxon>Caudoviricetes</taxon>
    </lineage>
</organism>